<proteinExistence type="predicted"/>
<feature type="transmembrane region" description="Helical" evidence="1">
    <location>
        <begin position="7"/>
        <end position="28"/>
    </location>
</feature>
<dbReference type="InterPro" id="IPR032834">
    <property type="entry name" value="NatK-like_C"/>
</dbReference>
<reference evidence="3" key="1">
    <citation type="submission" date="2020-11" db="EMBL/GenBank/DDBJ databases">
        <title>Multidrug resistant novel bacterium Savagea serpentis sp. nov., isolated from the scats of a vine snake (Ahaetulla nasuta).</title>
        <authorList>
            <person name="Venkata Ramana V."/>
            <person name="Vikas Patil S."/>
            <person name="Yogita Lugani V."/>
        </authorList>
    </citation>
    <scope>NUCLEOTIDE SEQUENCE</scope>
    <source>
        <strain evidence="3">SN6</strain>
    </source>
</reference>
<dbReference type="PANTHER" id="PTHR40448:SF1">
    <property type="entry name" value="TWO-COMPONENT SENSOR HISTIDINE KINASE"/>
    <property type="match status" value="1"/>
</dbReference>
<organism evidence="3 4">
    <name type="scientific">Savagea serpentis</name>
    <dbReference type="NCBI Taxonomy" id="2785297"/>
    <lineage>
        <taxon>Bacteria</taxon>
        <taxon>Bacillati</taxon>
        <taxon>Bacillota</taxon>
        <taxon>Bacilli</taxon>
        <taxon>Bacillales</taxon>
        <taxon>Caryophanaceae</taxon>
        <taxon>Savagea</taxon>
    </lineage>
</organism>
<feature type="transmembrane region" description="Helical" evidence="1">
    <location>
        <begin position="40"/>
        <end position="68"/>
    </location>
</feature>
<keyword evidence="1" id="KW-0812">Transmembrane</keyword>
<protein>
    <submittedName>
        <fullName evidence="3">GHKL domain-containing protein</fullName>
    </submittedName>
</protein>
<gene>
    <name evidence="3" type="ORF">IRY55_10550</name>
</gene>
<dbReference type="EMBL" id="JADKPV010000005">
    <property type="protein sequence ID" value="MBF4501806.1"/>
    <property type="molecule type" value="Genomic_DNA"/>
</dbReference>
<dbReference type="GO" id="GO:0042802">
    <property type="term" value="F:identical protein binding"/>
    <property type="evidence" value="ECO:0007669"/>
    <property type="project" value="TreeGrafter"/>
</dbReference>
<feature type="transmembrane region" description="Helical" evidence="1">
    <location>
        <begin position="187"/>
        <end position="208"/>
    </location>
</feature>
<dbReference type="SUPFAM" id="SSF55874">
    <property type="entry name" value="ATPase domain of HSP90 chaperone/DNA topoisomerase II/histidine kinase"/>
    <property type="match status" value="1"/>
</dbReference>
<feature type="transmembrane region" description="Helical" evidence="1">
    <location>
        <begin position="113"/>
        <end position="134"/>
    </location>
</feature>
<dbReference type="InterPro" id="IPR036890">
    <property type="entry name" value="HATPase_C_sf"/>
</dbReference>
<evidence type="ECO:0000313" key="3">
    <source>
        <dbReference type="EMBL" id="MBF4501806.1"/>
    </source>
</evidence>
<feature type="transmembrane region" description="Helical" evidence="1">
    <location>
        <begin position="146"/>
        <end position="167"/>
    </location>
</feature>
<name>A0A8J7KF33_9BACL</name>
<keyword evidence="4" id="KW-1185">Reference proteome</keyword>
<comment type="caution">
    <text evidence="3">The sequence shown here is derived from an EMBL/GenBank/DDBJ whole genome shotgun (WGS) entry which is preliminary data.</text>
</comment>
<dbReference type="Pfam" id="PF14501">
    <property type="entry name" value="HATPase_c_5"/>
    <property type="match status" value="1"/>
</dbReference>
<sequence length="436" mass="50919">MDIDSILALLISLLFQFFTIFLINIFLLNYKISKQDIVPVILFILLPTILLFLAFGPFAAFYLLISLIMFFKRKSNSHIFILHILISFILAVIIDHLVSIISVHLFAQVSSESLFFILRELMFLLLLFATAYLYKRIFTYFIHKNIFSNRVLYLFASIVFLTLLFFYLNIAMMPDYHSYEAIQLNLWIFSIYLVLILVIAAALVYLSIKHYNIRAKEKEQENFLNYLQLLEQTNEDTRKFKHDYINILASLRYYIEKEDMQSLKNYFYDSILPTQQKEIANNMMLDELNKLKIDGLKGLLTTKFIHARENGIPIHFEVTEEILHIQLDIIELNRVLGILLDNAIEASKQLDKPLIRVAFIKLEQSIMIVISNKIQEDLQVSIQDVFRKGFSTKGGKRGLGLSILKEIINANNHVILHTKIDTQAFIQELEIQQEAK</sequence>
<evidence type="ECO:0000256" key="1">
    <source>
        <dbReference type="SAM" id="Phobius"/>
    </source>
</evidence>
<evidence type="ECO:0000313" key="4">
    <source>
        <dbReference type="Proteomes" id="UP000622653"/>
    </source>
</evidence>
<dbReference type="RefSeq" id="WP_194563281.1">
    <property type="nucleotide sequence ID" value="NZ_JADKPV010000005.1"/>
</dbReference>
<accession>A0A8J7KF33</accession>
<feature type="domain" description="Sensor histidine kinase NatK-like C-terminal" evidence="2">
    <location>
        <begin position="328"/>
        <end position="432"/>
    </location>
</feature>
<keyword evidence="1" id="KW-0472">Membrane</keyword>
<dbReference type="Gene3D" id="3.30.565.10">
    <property type="entry name" value="Histidine kinase-like ATPase, C-terminal domain"/>
    <property type="match status" value="1"/>
</dbReference>
<keyword evidence="1" id="KW-1133">Transmembrane helix</keyword>
<evidence type="ECO:0000259" key="2">
    <source>
        <dbReference type="Pfam" id="PF14501"/>
    </source>
</evidence>
<dbReference type="PANTHER" id="PTHR40448">
    <property type="entry name" value="TWO-COMPONENT SENSOR HISTIDINE KINASE"/>
    <property type="match status" value="1"/>
</dbReference>
<dbReference type="AlphaFoldDB" id="A0A8J7KF33"/>
<dbReference type="Proteomes" id="UP000622653">
    <property type="component" value="Unassembled WGS sequence"/>
</dbReference>
<feature type="transmembrane region" description="Helical" evidence="1">
    <location>
        <begin position="80"/>
        <end position="107"/>
    </location>
</feature>